<dbReference type="AlphaFoldDB" id="E0XT05"/>
<organism evidence="1">
    <name type="scientific">uncultured alpha proteobacterium HF0130_06E21</name>
    <dbReference type="NCBI Taxonomy" id="710808"/>
    <lineage>
        <taxon>Bacteria</taxon>
        <taxon>Pseudomonadati</taxon>
        <taxon>Pseudomonadota</taxon>
        <taxon>Alphaproteobacteria</taxon>
        <taxon>environmental samples</taxon>
    </lineage>
</organism>
<accession>E0XT05</accession>
<protein>
    <submittedName>
        <fullName evidence="1">Uncharacterized protein</fullName>
    </submittedName>
</protein>
<sequence>MRPNPRCARQDYDLNRKPRSFGPGKIWQSICIESCRACFRHTSAKGQSCVKRFLSNSGA</sequence>
<name>E0XT05_9PROT</name>
<evidence type="ECO:0000313" key="1">
    <source>
        <dbReference type="EMBL" id="ADI17546.1"/>
    </source>
</evidence>
<reference evidence="1" key="1">
    <citation type="journal article" date="2011" name="Environ. Microbiol.">
        <title>Time-series analyses of Monterey Bay coastal microbial picoplankton using a 'genome proxy' microarray.</title>
        <authorList>
            <person name="Rich V.I."/>
            <person name="Pham V.D."/>
            <person name="Eppley J."/>
            <person name="Shi Y."/>
            <person name="DeLong E.F."/>
        </authorList>
    </citation>
    <scope>NUCLEOTIDE SEQUENCE</scope>
</reference>
<dbReference type="EMBL" id="GU474868">
    <property type="protein sequence ID" value="ADI17546.1"/>
    <property type="molecule type" value="Genomic_DNA"/>
</dbReference>
<proteinExistence type="predicted"/>